<evidence type="ECO:0000256" key="2">
    <source>
        <dbReference type="ARBA" id="ARBA00004170"/>
    </source>
</evidence>
<name>A0A397Q6A0_9HYPH</name>
<evidence type="ECO:0000313" key="10">
    <source>
        <dbReference type="EMBL" id="RIA55067.1"/>
    </source>
</evidence>
<evidence type="ECO:0000256" key="3">
    <source>
        <dbReference type="ARBA" id="ARBA00007681"/>
    </source>
</evidence>
<protein>
    <submittedName>
        <fullName evidence="10">F-type H+-transporting ATPase subunit gamma</fullName>
    </submittedName>
</protein>
<dbReference type="PANTHER" id="PTHR11693:SF22">
    <property type="entry name" value="ATP SYNTHASE SUBUNIT GAMMA, MITOCHONDRIAL"/>
    <property type="match status" value="1"/>
</dbReference>
<dbReference type="AlphaFoldDB" id="A0A397Q6A0"/>
<dbReference type="PRINTS" id="PR00126">
    <property type="entry name" value="ATPASEGAMMA"/>
</dbReference>
<keyword evidence="7" id="KW-0472">Membrane</keyword>
<keyword evidence="8" id="KW-0139">CF(1)</keyword>
<dbReference type="EMBL" id="QXDF01000001">
    <property type="protein sequence ID" value="RIA55067.1"/>
    <property type="molecule type" value="Genomic_DNA"/>
</dbReference>
<comment type="function">
    <text evidence="1">Produces ATP from ADP in the presence of a proton gradient across the membrane. The gamma chain is believed to be important in regulating ATPase activity and the flow of protons through the CF(0) complex.</text>
</comment>
<reference evidence="10 11" key="1">
    <citation type="submission" date="2018-08" db="EMBL/GenBank/DDBJ databases">
        <title>Genomic Encyclopedia of Archaeal and Bacterial Type Strains, Phase II (KMG-II): from individual species to whole genera.</title>
        <authorList>
            <person name="Goeker M."/>
        </authorList>
    </citation>
    <scope>NUCLEOTIDE SEQUENCE [LARGE SCALE GENOMIC DNA]</scope>
    <source>
        <strain evidence="10 11">DSM 5002</strain>
    </source>
</reference>
<evidence type="ECO:0000256" key="9">
    <source>
        <dbReference type="ARBA" id="ARBA00023310"/>
    </source>
</evidence>
<dbReference type="InterPro" id="IPR035968">
    <property type="entry name" value="ATP_synth_F1_ATPase_gsu"/>
</dbReference>
<evidence type="ECO:0000256" key="4">
    <source>
        <dbReference type="ARBA" id="ARBA00022448"/>
    </source>
</evidence>
<dbReference type="GO" id="GO:0045259">
    <property type="term" value="C:proton-transporting ATP synthase complex"/>
    <property type="evidence" value="ECO:0007669"/>
    <property type="project" value="UniProtKB-KW"/>
</dbReference>
<evidence type="ECO:0000256" key="8">
    <source>
        <dbReference type="ARBA" id="ARBA00023196"/>
    </source>
</evidence>
<evidence type="ECO:0000256" key="5">
    <source>
        <dbReference type="ARBA" id="ARBA00022781"/>
    </source>
</evidence>
<proteinExistence type="inferred from homology"/>
<dbReference type="RefSeq" id="WP_119060021.1">
    <property type="nucleotide sequence ID" value="NZ_QXDF01000001.1"/>
</dbReference>
<comment type="similarity">
    <text evidence="3">Belongs to the ATPase gamma chain family.</text>
</comment>
<keyword evidence="6" id="KW-0406">Ion transport</keyword>
<dbReference type="OrthoDB" id="9812769at2"/>
<accession>A0A397Q6A0</accession>
<dbReference type="Gene3D" id="1.10.287.80">
    <property type="entry name" value="ATP synthase, gamma subunit, helix hairpin domain"/>
    <property type="match status" value="1"/>
</dbReference>
<dbReference type="Gene3D" id="3.40.1380.10">
    <property type="match status" value="1"/>
</dbReference>
<dbReference type="Pfam" id="PF00231">
    <property type="entry name" value="ATP-synt"/>
    <property type="match status" value="1"/>
</dbReference>
<dbReference type="PANTHER" id="PTHR11693">
    <property type="entry name" value="ATP SYNTHASE GAMMA CHAIN"/>
    <property type="match status" value="1"/>
</dbReference>
<dbReference type="CDD" id="cd12151">
    <property type="entry name" value="F1-ATPase_gamma"/>
    <property type="match status" value="1"/>
</dbReference>
<sequence length="292" mass="32473">MATTLESLRKQIDSAQDMQSIVRVMKSLSAVSITAYQRAAERLRLYQEVIDRGLHAVLLSGAIRLEGNAREEGRSGLIVFGSDRGLCGGFNEMIVNQARDWLHTRGDIPILVIGQRGAARLEAEGHMPDEVFMQAGSVSGLSQLVEAILVAVDDWRQRRDVERVVTMFNFEARRGTIRPNVETILPVDREELQHIAGRDWPSNQLPTFDGSADGVFSALIRERLYTALMRAGAESLAAEHAKRLSAMQAAERNITEKVEELQGAFRRQRQDAITEELMDIVAAYESVSSPGR</sequence>
<evidence type="ECO:0000256" key="1">
    <source>
        <dbReference type="ARBA" id="ARBA00003456"/>
    </source>
</evidence>
<evidence type="ECO:0000256" key="7">
    <source>
        <dbReference type="ARBA" id="ARBA00023136"/>
    </source>
</evidence>
<keyword evidence="9" id="KW-0066">ATP synthesis</keyword>
<keyword evidence="11" id="KW-1185">Reference proteome</keyword>
<comment type="subcellular location">
    <subcellularLocation>
        <location evidence="2">Membrane</location>
        <topology evidence="2">Peripheral membrane protein</topology>
    </subcellularLocation>
</comment>
<keyword evidence="5" id="KW-0375">Hydrogen ion transport</keyword>
<dbReference type="GO" id="GO:0046933">
    <property type="term" value="F:proton-transporting ATP synthase activity, rotational mechanism"/>
    <property type="evidence" value="ECO:0007669"/>
    <property type="project" value="InterPro"/>
</dbReference>
<organism evidence="10 11">
    <name type="scientific">Dichotomicrobium thermohalophilum</name>
    <dbReference type="NCBI Taxonomy" id="933063"/>
    <lineage>
        <taxon>Bacteria</taxon>
        <taxon>Pseudomonadati</taxon>
        <taxon>Pseudomonadota</taxon>
        <taxon>Alphaproteobacteria</taxon>
        <taxon>Hyphomicrobiales</taxon>
        <taxon>Hyphomicrobiaceae</taxon>
        <taxon>Dichotomicrobium</taxon>
    </lineage>
</organism>
<keyword evidence="4" id="KW-0813">Transport</keyword>
<gene>
    <name evidence="10" type="ORF">BXY53_0120</name>
</gene>
<dbReference type="Proteomes" id="UP000266273">
    <property type="component" value="Unassembled WGS sequence"/>
</dbReference>
<evidence type="ECO:0000256" key="6">
    <source>
        <dbReference type="ARBA" id="ARBA00023065"/>
    </source>
</evidence>
<comment type="caution">
    <text evidence="10">The sequence shown here is derived from an EMBL/GenBank/DDBJ whole genome shotgun (WGS) entry which is preliminary data.</text>
</comment>
<dbReference type="InterPro" id="IPR000131">
    <property type="entry name" value="ATP_synth_F1_gsu"/>
</dbReference>
<evidence type="ECO:0000313" key="11">
    <source>
        <dbReference type="Proteomes" id="UP000266273"/>
    </source>
</evidence>
<dbReference type="SUPFAM" id="SSF52943">
    <property type="entry name" value="ATP synthase (F1-ATPase), gamma subunit"/>
    <property type="match status" value="1"/>
</dbReference>